<evidence type="ECO:0000256" key="6">
    <source>
        <dbReference type="ARBA" id="ARBA00023242"/>
    </source>
</evidence>
<comment type="subcellular location">
    <subcellularLocation>
        <location evidence="1">Nucleus</location>
    </subcellularLocation>
</comment>
<dbReference type="PANTHER" id="PTHR15938:SF0">
    <property type="entry name" value="HOMOLOGOUS-PAIRING PROTEIN 2 HOMOLOG"/>
    <property type="match status" value="1"/>
</dbReference>
<dbReference type="PANTHER" id="PTHR15938">
    <property type="entry name" value="TBP-1 INTERACTING PROTEIN"/>
    <property type="match status" value="1"/>
</dbReference>
<evidence type="ECO:0000259" key="9">
    <source>
        <dbReference type="Pfam" id="PF07106"/>
    </source>
</evidence>
<dbReference type="EMBL" id="KQ964506">
    <property type="protein sequence ID" value="KXN70301.1"/>
    <property type="molecule type" value="Genomic_DNA"/>
</dbReference>
<dbReference type="OMA" id="CIYTEIG"/>
<dbReference type="Proteomes" id="UP000070444">
    <property type="component" value="Unassembled WGS sequence"/>
</dbReference>
<evidence type="ECO:0000256" key="3">
    <source>
        <dbReference type="ARBA" id="ARBA00016093"/>
    </source>
</evidence>
<keyword evidence="7" id="KW-0469">Meiosis</keyword>
<dbReference type="OrthoDB" id="272266at2759"/>
<dbReference type="GO" id="GO:0003690">
    <property type="term" value="F:double-stranded DNA binding"/>
    <property type="evidence" value="ECO:0007669"/>
    <property type="project" value="TreeGrafter"/>
</dbReference>
<evidence type="ECO:0000313" key="12">
    <source>
        <dbReference type="Proteomes" id="UP000070444"/>
    </source>
</evidence>
<sequence length="227" mass="26599">MPPKKRPASSMEDSTEEVILEYMKKMNRPYSLTDLCTNLHSQIKKTGAQRALESLVSQDLIKSKAYGKQVVYCYNQSLWEEVDSDKLKELDDKIEEIEENMKRDKNKLNQLESIYRGLTSSLTDAQLDEKLEQLEKKIEEDSQKYTYLSENTKLVTDEEKVIIDKNYSDYRKHWKTYKNKFKDIFDIISENLTVSNKDFMEEQGIETDEDFGLDIKIDPLAKFTNGS</sequence>
<keyword evidence="12" id="KW-1185">Reference proteome</keyword>
<keyword evidence="6" id="KW-0539">Nucleus</keyword>
<dbReference type="Gene3D" id="1.10.10.10">
    <property type="entry name" value="Winged helix-like DNA-binding domain superfamily/Winged helix DNA-binding domain"/>
    <property type="match status" value="1"/>
</dbReference>
<evidence type="ECO:0000256" key="5">
    <source>
        <dbReference type="ARBA" id="ARBA00023172"/>
    </source>
</evidence>
<protein>
    <recommendedName>
        <fullName evidence="3">Homologous-pairing protein 2 homolog</fullName>
    </recommendedName>
</protein>
<accession>A0A137P5U7</accession>
<dbReference type="GO" id="GO:0000709">
    <property type="term" value="P:meiotic joint molecule formation"/>
    <property type="evidence" value="ECO:0007669"/>
    <property type="project" value="TreeGrafter"/>
</dbReference>
<keyword evidence="4 8" id="KW-0175">Coiled coil</keyword>
<feature type="domain" description="Leucine zipper with capping helix" evidence="10">
    <location>
        <begin position="155"/>
        <end position="212"/>
    </location>
</feature>
<evidence type="ECO:0000256" key="8">
    <source>
        <dbReference type="SAM" id="Coils"/>
    </source>
</evidence>
<dbReference type="GO" id="GO:0010774">
    <property type="term" value="P:meiotic strand invasion involved in reciprocal meiotic recombination"/>
    <property type="evidence" value="ECO:0007669"/>
    <property type="project" value="TreeGrafter"/>
</dbReference>
<evidence type="ECO:0000256" key="2">
    <source>
        <dbReference type="ARBA" id="ARBA00007922"/>
    </source>
</evidence>
<dbReference type="InterPro" id="IPR040661">
    <property type="entry name" value="LZ3wCH"/>
</dbReference>
<evidence type="ECO:0000256" key="4">
    <source>
        <dbReference type="ARBA" id="ARBA00023054"/>
    </source>
</evidence>
<organism evidence="11 12">
    <name type="scientific">Conidiobolus coronatus (strain ATCC 28846 / CBS 209.66 / NRRL 28638)</name>
    <name type="common">Delacroixia coronata</name>
    <dbReference type="NCBI Taxonomy" id="796925"/>
    <lineage>
        <taxon>Eukaryota</taxon>
        <taxon>Fungi</taxon>
        <taxon>Fungi incertae sedis</taxon>
        <taxon>Zoopagomycota</taxon>
        <taxon>Entomophthoromycotina</taxon>
        <taxon>Entomophthoromycetes</taxon>
        <taxon>Entomophthorales</taxon>
        <taxon>Ancylistaceae</taxon>
        <taxon>Conidiobolus</taxon>
    </lineage>
</organism>
<evidence type="ECO:0000259" key="10">
    <source>
        <dbReference type="Pfam" id="PF18517"/>
    </source>
</evidence>
<dbReference type="Pfam" id="PF18517">
    <property type="entry name" value="LZ3wCH"/>
    <property type="match status" value="1"/>
</dbReference>
<dbReference type="Pfam" id="PF07106">
    <property type="entry name" value="WHD_TBPIP"/>
    <property type="match status" value="1"/>
</dbReference>
<reference evidence="11 12" key="1">
    <citation type="journal article" date="2015" name="Genome Biol. Evol.">
        <title>Phylogenomic analyses indicate that early fungi evolved digesting cell walls of algal ancestors of land plants.</title>
        <authorList>
            <person name="Chang Y."/>
            <person name="Wang S."/>
            <person name="Sekimoto S."/>
            <person name="Aerts A.L."/>
            <person name="Choi C."/>
            <person name="Clum A."/>
            <person name="LaButti K.M."/>
            <person name="Lindquist E.A."/>
            <person name="Yee Ngan C."/>
            <person name="Ohm R.A."/>
            <person name="Salamov A.A."/>
            <person name="Grigoriev I.V."/>
            <person name="Spatafora J.W."/>
            <person name="Berbee M.L."/>
        </authorList>
    </citation>
    <scope>NUCLEOTIDE SEQUENCE [LARGE SCALE GENOMIC DNA]</scope>
    <source>
        <strain evidence="11 12">NRRL 28638</strain>
    </source>
</reference>
<feature type="domain" description="Homologous-pairing protein 2 winged helix" evidence="9">
    <location>
        <begin position="15"/>
        <end position="75"/>
    </location>
</feature>
<feature type="coiled-coil region" evidence="8">
    <location>
        <begin position="80"/>
        <end position="151"/>
    </location>
</feature>
<comment type="similarity">
    <text evidence="2">Belongs to the HOP2 family.</text>
</comment>
<dbReference type="GO" id="GO:0120231">
    <property type="term" value="C:DNA recombinase auxiliary factor complex"/>
    <property type="evidence" value="ECO:0007669"/>
    <property type="project" value="TreeGrafter"/>
</dbReference>
<keyword evidence="5" id="KW-0233">DNA recombination</keyword>
<dbReference type="AlphaFoldDB" id="A0A137P5U7"/>
<dbReference type="InterPro" id="IPR010776">
    <property type="entry name" value="Hop2_WH_dom"/>
</dbReference>
<proteinExistence type="inferred from homology"/>
<dbReference type="InterPro" id="IPR036388">
    <property type="entry name" value="WH-like_DNA-bd_sf"/>
</dbReference>
<evidence type="ECO:0000256" key="1">
    <source>
        <dbReference type="ARBA" id="ARBA00004123"/>
    </source>
</evidence>
<dbReference type="GO" id="GO:0120230">
    <property type="term" value="F:recombinase activator activity"/>
    <property type="evidence" value="ECO:0007669"/>
    <property type="project" value="TreeGrafter"/>
</dbReference>
<dbReference type="STRING" id="796925.A0A137P5U7"/>
<evidence type="ECO:0000313" key="11">
    <source>
        <dbReference type="EMBL" id="KXN70301.1"/>
    </source>
</evidence>
<evidence type="ECO:0000256" key="7">
    <source>
        <dbReference type="ARBA" id="ARBA00023254"/>
    </source>
</evidence>
<dbReference type="GO" id="GO:0000794">
    <property type="term" value="C:condensed nuclear chromosome"/>
    <property type="evidence" value="ECO:0007669"/>
    <property type="project" value="TreeGrafter"/>
</dbReference>
<name>A0A137P5U7_CONC2</name>
<dbReference type="GO" id="GO:0007129">
    <property type="term" value="P:homologous chromosome pairing at meiosis"/>
    <property type="evidence" value="ECO:0007669"/>
    <property type="project" value="TreeGrafter"/>
</dbReference>
<gene>
    <name evidence="11" type="ORF">CONCODRAFT_78913</name>
</gene>